<dbReference type="GeneID" id="24138174"/>
<dbReference type="OrthoDB" id="10325767at2759"/>
<feature type="transmembrane region" description="Helical" evidence="1">
    <location>
        <begin position="1616"/>
        <end position="1634"/>
    </location>
</feature>
<evidence type="ECO:0000313" key="3">
    <source>
        <dbReference type="Proteomes" id="UP000030745"/>
    </source>
</evidence>
<feature type="transmembrane region" description="Helical" evidence="1">
    <location>
        <begin position="603"/>
        <end position="620"/>
    </location>
</feature>
<feature type="transmembrane region" description="Helical" evidence="1">
    <location>
        <begin position="860"/>
        <end position="881"/>
    </location>
</feature>
<feature type="transmembrane region" description="Helical" evidence="1">
    <location>
        <begin position="572"/>
        <end position="596"/>
    </location>
</feature>
<keyword evidence="1" id="KW-1133">Transmembrane helix</keyword>
<accession>A0A067BMF7</accession>
<keyword evidence="1" id="KW-0472">Membrane</keyword>
<dbReference type="RefSeq" id="XP_012211369.1">
    <property type="nucleotide sequence ID" value="XM_012355979.1"/>
</dbReference>
<proteinExistence type="predicted"/>
<evidence type="ECO:0000313" key="2">
    <source>
        <dbReference type="EMBL" id="KDO17925.1"/>
    </source>
</evidence>
<dbReference type="EMBL" id="KK583535">
    <property type="protein sequence ID" value="KDO17925.1"/>
    <property type="molecule type" value="Genomic_DNA"/>
</dbReference>
<reference evidence="2 3" key="1">
    <citation type="journal article" date="2013" name="PLoS Genet.">
        <title>Distinctive expansion of potential virulence genes in the genome of the oomycete fish pathogen Saprolegnia parasitica.</title>
        <authorList>
            <person name="Jiang R.H."/>
            <person name="de Bruijn I."/>
            <person name="Haas B.J."/>
            <person name="Belmonte R."/>
            <person name="Lobach L."/>
            <person name="Christie J."/>
            <person name="van den Ackerveken G."/>
            <person name="Bottin A."/>
            <person name="Bulone V."/>
            <person name="Diaz-Moreno S.M."/>
            <person name="Dumas B."/>
            <person name="Fan L."/>
            <person name="Gaulin E."/>
            <person name="Govers F."/>
            <person name="Grenville-Briggs L.J."/>
            <person name="Horner N.R."/>
            <person name="Levin J.Z."/>
            <person name="Mammella M."/>
            <person name="Meijer H.J."/>
            <person name="Morris P."/>
            <person name="Nusbaum C."/>
            <person name="Oome S."/>
            <person name="Phillips A.J."/>
            <person name="van Rooyen D."/>
            <person name="Rzeszutek E."/>
            <person name="Saraiva M."/>
            <person name="Secombes C.J."/>
            <person name="Seidl M.F."/>
            <person name="Snel B."/>
            <person name="Stassen J.H."/>
            <person name="Sykes S."/>
            <person name="Tripathy S."/>
            <person name="van den Berg H."/>
            <person name="Vega-Arreguin J.C."/>
            <person name="Wawra S."/>
            <person name="Young S.K."/>
            <person name="Zeng Q."/>
            <person name="Dieguez-Uribeondo J."/>
            <person name="Russ C."/>
            <person name="Tyler B.M."/>
            <person name="van West P."/>
        </authorList>
    </citation>
    <scope>NUCLEOTIDE SEQUENCE [LARGE SCALE GENOMIC DNA]</scope>
    <source>
        <strain evidence="2 3">CBS 223.65</strain>
    </source>
</reference>
<feature type="transmembrane region" description="Helical" evidence="1">
    <location>
        <begin position="741"/>
        <end position="758"/>
    </location>
</feature>
<organism evidence="2 3">
    <name type="scientific">Saprolegnia parasitica (strain CBS 223.65)</name>
    <dbReference type="NCBI Taxonomy" id="695850"/>
    <lineage>
        <taxon>Eukaryota</taxon>
        <taxon>Sar</taxon>
        <taxon>Stramenopiles</taxon>
        <taxon>Oomycota</taxon>
        <taxon>Saprolegniomycetes</taxon>
        <taxon>Saprolegniales</taxon>
        <taxon>Saprolegniaceae</taxon>
        <taxon>Saprolegnia</taxon>
    </lineage>
</organism>
<dbReference type="VEuPathDB" id="FungiDB:SPRG_16560"/>
<feature type="transmembrane region" description="Helical" evidence="1">
    <location>
        <begin position="626"/>
        <end position="648"/>
    </location>
</feature>
<feature type="transmembrane region" description="Helical" evidence="1">
    <location>
        <begin position="21"/>
        <end position="45"/>
    </location>
</feature>
<keyword evidence="3" id="KW-1185">Reference proteome</keyword>
<feature type="transmembrane region" description="Helical" evidence="1">
    <location>
        <begin position="685"/>
        <end position="706"/>
    </location>
</feature>
<feature type="transmembrane region" description="Helical" evidence="1">
    <location>
        <begin position="1453"/>
        <end position="1479"/>
    </location>
</feature>
<feature type="transmembrane region" description="Helical" evidence="1">
    <location>
        <begin position="790"/>
        <end position="810"/>
    </location>
</feature>
<name>A0A067BMF7_SAPPC</name>
<protein>
    <submittedName>
        <fullName evidence="2">Uncharacterized protein</fullName>
    </submittedName>
</protein>
<gene>
    <name evidence="2" type="ORF">SPRG_16560</name>
</gene>
<feature type="transmembrane region" description="Helical" evidence="1">
    <location>
        <begin position="655"/>
        <end position="673"/>
    </location>
</feature>
<dbReference type="Proteomes" id="UP000030745">
    <property type="component" value="Unassembled WGS sequence"/>
</dbReference>
<dbReference type="OMA" id="SICALPM"/>
<evidence type="ECO:0000256" key="1">
    <source>
        <dbReference type="SAM" id="Phobius"/>
    </source>
</evidence>
<dbReference type="KEGG" id="spar:SPRG_16560"/>
<keyword evidence="1" id="KW-0812">Transmembrane</keyword>
<sequence>MQVFVAPRTLDILVGPSPVSWRLHVVGMVYVAASVALSVFVMGAFSPYTATDYLWPDLVTTSPVLRQLLNTHLSTLPYATEHNFDIFAPSFALLGGLLSGVDAVYVRRVLYNDLTTLPIAIQSLRRLSTDQVSMLVAPYCWVDLEKHWEFAYSTKRQARCAASETANAAMYLESVLRNIDFDAWRQFMGGLFDSRIGDPIAATGQRGADWLRTLTAHTILSINDEVQLWRSHRFRHFTLQYGTGTGFGLFESVLVENALGIAVPMSLKSIPTTSRHMHRKTCLFYDLFSNDLYAPSENQTMVRGTLNYFADTTPDVMACFIEGCPLPPLGQTLHDQVGWLAALDAKWVLPPPALVKAIDRFRADMMSALVTSPALQAHVVPPVSLQLRPLQWADPGLSFYSGNPWCIFGSPLSFVQQTFGFEDVCQRQAPLTSFWRIDAGVFALLQLGEATSDEVCAAAVDAAACERAFHATDVLARAMSLQAPHVAHLVDHSIGLFQYLRNQTQSDPQIQMQWLLDPTFAFFGWTMLYDWALGQREVLSLQGDVQTVNVISVAYPPVVSDVPPAPATLGPYLWYSAAMTTATLCVVGAVTLCLGCTLRSTSWIMFNPVVSAVYIGRYFLLARSGLALVCLSTATTALSAPSAVLLQVRKSTRSLWLSSALAGEGLWLIYVLHEVVAPLVQRTHRVSTLVILIATWAVLVCIDQFAPVTWRIHLRRECSIENLETVTCDSGRVVIGSWERLVLLTSLLFGAWLLAILLPCQRRLSMPLLHVLLPPTLTSYHVGEVLELDTISAVMCGLVAFDYGGVHYLLDTKLWRVVRTQEYGVRRHRQYLSFNTTSASKMQLRLGPFRHKRAWFQHSTALLGLGYLVATLTSNIAYLSVMSDSLANDFGWSGFNTSGMHAFLATTFTQLSLTSTEILPFLELDTPALGMPLYRDTRGTIEWHANLARRELFNEDTLSLPSAVRGLRSMDPCQLPWMFTQYCYLDLNRSWTMASTAARQVRCDAMMRDNGAVYLAAPLRNVRDWDAMRTCWGTSLQMAFTSVLEQTAGGRDWWRATITTALPIDAEVALWRTHGLSTFRLQWQNFKTTGFHDAIEISTAWGQRFALTIAHLPPQVHTDRQTSMRLYWAFASDLWAVASNASGIGGMSLLREASNFAFANTTPTQLLVTNRTLLEPLQAGLFVLQSTVGPFGAIDTEYISVPSALRRFYGAFMQALANLTLSNMTAQDAFVQLPAKSSICALPMELLTETPPLLNVGGNLICGSDLAPIDIHYGPNTFVSFRSDCDWWVTETIEVSTTAVLFAFVGVDVAIHSDRLCTSDVFSEVDCRFIYDTIQRFRGEHAASFEALSASAVASAVNALDVALVQYITPSTIAATQLYQRGLLNGTDDPAWPFFGWCYLFDWVLGAREVVSFQGDQGRVRTITTAFRPLALELDPTEMRTTLSYVCRTSAQYVTLLLISVIVLVLCYTVTSFGAINALHLFELNRIVGHVWVGRLLLLFRSATALWLLNTSQLTLASTGHGAQLVVPATPWYKVVLVASELTWLVYVLNDLLSSVTQQYTPAYAWKSSLLTWAIAVGCQGPPRYTAILQRTCTSVDMDGALDCTTGYISIGRLRGVFTGGLIALGAVVSTAVVQRWRALPPRQLRTPYLSSASYFTLMVQANDVECEIDAAFALMAGLISVRWRQRTYFFDIKSWRFHSC</sequence>